<gene>
    <name evidence="2" type="ORF">GSOID_T00022795001</name>
</gene>
<accession>E4YZ84</accession>
<dbReference type="EMBL" id="FN656098">
    <property type="protein sequence ID" value="CBY40762.1"/>
    <property type="molecule type" value="Genomic_DNA"/>
</dbReference>
<organism evidence="2">
    <name type="scientific">Oikopleura dioica</name>
    <name type="common">Tunicate</name>
    <dbReference type="NCBI Taxonomy" id="34765"/>
    <lineage>
        <taxon>Eukaryota</taxon>
        <taxon>Metazoa</taxon>
        <taxon>Chordata</taxon>
        <taxon>Tunicata</taxon>
        <taxon>Appendicularia</taxon>
        <taxon>Copelata</taxon>
        <taxon>Oikopleuridae</taxon>
        <taxon>Oikopleura</taxon>
    </lineage>
</organism>
<evidence type="ECO:0000313" key="2">
    <source>
        <dbReference type="EMBL" id="CBY40762.1"/>
    </source>
</evidence>
<name>E4YZ84_OIKDI</name>
<proteinExistence type="predicted"/>
<feature type="transmembrane region" description="Helical" evidence="1">
    <location>
        <begin position="63"/>
        <end position="84"/>
    </location>
</feature>
<sequence length="101" mass="11919">HLSTDPFQFIQITSNSIKYKNTKFNKFDVFSHLLRNLIMEGAENFIFRVLEEEDINHSEPNELFLLLWCLILLFGSIFCLLRIICCWSNDSNSREKLTTTV</sequence>
<evidence type="ECO:0000256" key="1">
    <source>
        <dbReference type="SAM" id="Phobius"/>
    </source>
</evidence>
<keyword evidence="1" id="KW-0812">Transmembrane</keyword>
<dbReference type="Proteomes" id="UP000011014">
    <property type="component" value="Unassembled WGS sequence"/>
</dbReference>
<reference evidence="2" key="1">
    <citation type="journal article" date="2010" name="Science">
        <title>Plasticity of animal genome architecture unmasked by rapid evolution of a pelagic tunicate.</title>
        <authorList>
            <person name="Denoeud F."/>
            <person name="Henriet S."/>
            <person name="Mungpakdee S."/>
            <person name="Aury J.M."/>
            <person name="Da Silva C."/>
            <person name="Brinkmann H."/>
            <person name="Mikhaleva J."/>
            <person name="Olsen L.C."/>
            <person name="Jubin C."/>
            <person name="Canestro C."/>
            <person name="Bouquet J.M."/>
            <person name="Danks G."/>
            <person name="Poulain J."/>
            <person name="Campsteijn C."/>
            <person name="Adamski M."/>
            <person name="Cross I."/>
            <person name="Yadetie F."/>
            <person name="Muffato M."/>
            <person name="Louis A."/>
            <person name="Butcher S."/>
            <person name="Tsagkogeorga G."/>
            <person name="Konrad A."/>
            <person name="Singh S."/>
            <person name="Jensen M.F."/>
            <person name="Cong E.H."/>
            <person name="Eikeseth-Otteraa H."/>
            <person name="Noel B."/>
            <person name="Anthouard V."/>
            <person name="Porcel B.M."/>
            <person name="Kachouri-Lafond R."/>
            <person name="Nishino A."/>
            <person name="Ugolini M."/>
            <person name="Chourrout P."/>
            <person name="Nishida H."/>
            <person name="Aasland R."/>
            <person name="Huzurbazar S."/>
            <person name="Westhof E."/>
            <person name="Delsuc F."/>
            <person name="Lehrach H."/>
            <person name="Reinhardt R."/>
            <person name="Weissenbach J."/>
            <person name="Roy S.W."/>
            <person name="Artiguenave F."/>
            <person name="Postlethwait J.H."/>
            <person name="Manak J.R."/>
            <person name="Thompson E.M."/>
            <person name="Jaillon O."/>
            <person name="Du Pasquier L."/>
            <person name="Boudinot P."/>
            <person name="Liberles D.A."/>
            <person name="Volff J.N."/>
            <person name="Philippe H."/>
            <person name="Lenhard B."/>
            <person name="Roest Crollius H."/>
            <person name="Wincker P."/>
            <person name="Chourrout D."/>
        </authorList>
    </citation>
    <scope>NUCLEOTIDE SEQUENCE [LARGE SCALE GENOMIC DNA]</scope>
</reference>
<dbReference type="AlphaFoldDB" id="E4YZ84"/>
<protein>
    <submittedName>
        <fullName evidence="2">Uncharacterized protein</fullName>
    </submittedName>
</protein>
<feature type="non-terminal residue" evidence="2">
    <location>
        <position position="1"/>
    </location>
</feature>
<keyword evidence="1" id="KW-1133">Transmembrane helix</keyword>
<keyword evidence="1" id="KW-0472">Membrane</keyword>